<keyword evidence="5" id="KW-0539">Nucleus</keyword>
<organism evidence="9 10">
    <name type="scientific">Mesorhabditis spiculigera</name>
    <dbReference type="NCBI Taxonomy" id="96644"/>
    <lineage>
        <taxon>Eukaryota</taxon>
        <taxon>Metazoa</taxon>
        <taxon>Ecdysozoa</taxon>
        <taxon>Nematoda</taxon>
        <taxon>Chromadorea</taxon>
        <taxon>Rhabditida</taxon>
        <taxon>Rhabditina</taxon>
        <taxon>Rhabditomorpha</taxon>
        <taxon>Rhabditoidea</taxon>
        <taxon>Rhabditidae</taxon>
        <taxon>Mesorhabditinae</taxon>
        <taxon>Mesorhabditis</taxon>
    </lineage>
</organism>
<keyword evidence="3 5" id="KW-0238">DNA-binding</keyword>
<dbReference type="PANTHER" id="PTHR12081">
    <property type="entry name" value="TRANSCRIPTION FACTOR E2F"/>
    <property type="match status" value="1"/>
</dbReference>
<evidence type="ECO:0000256" key="5">
    <source>
        <dbReference type="RuleBase" id="RU003796"/>
    </source>
</evidence>
<feature type="region of interest" description="Disordered" evidence="7">
    <location>
        <begin position="18"/>
        <end position="42"/>
    </location>
</feature>
<evidence type="ECO:0000313" key="10">
    <source>
        <dbReference type="Proteomes" id="UP001177023"/>
    </source>
</evidence>
<feature type="compositionally biased region" description="Basic and acidic residues" evidence="7">
    <location>
        <begin position="240"/>
        <end position="253"/>
    </location>
</feature>
<protein>
    <recommendedName>
        <fullName evidence="8">E2F/DP family winged-helix DNA-binding domain-containing protein</fullName>
    </recommendedName>
</protein>
<evidence type="ECO:0000256" key="3">
    <source>
        <dbReference type="ARBA" id="ARBA00023125"/>
    </source>
</evidence>
<accession>A0AA36CVA9</accession>
<dbReference type="Gene3D" id="6.10.250.540">
    <property type="match status" value="1"/>
</dbReference>
<dbReference type="SMART" id="SM01372">
    <property type="entry name" value="E2F_TDP"/>
    <property type="match status" value="1"/>
</dbReference>
<evidence type="ECO:0000313" key="9">
    <source>
        <dbReference type="EMBL" id="CAJ0574851.1"/>
    </source>
</evidence>
<comment type="similarity">
    <text evidence="1 5">Belongs to the E2F/DP family.</text>
</comment>
<dbReference type="GO" id="GO:0000981">
    <property type="term" value="F:DNA-binding transcription factor activity, RNA polymerase II-specific"/>
    <property type="evidence" value="ECO:0007669"/>
    <property type="project" value="TreeGrafter"/>
</dbReference>
<dbReference type="Proteomes" id="UP001177023">
    <property type="component" value="Unassembled WGS sequence"/>
</dbReference>
<dbReference type="SUPFAM" id="SSF46785">
    <property type="entry name" value="Winged helix' DNA-binding domain"/>
    <property type="match status" value="1"/>
</dbReference>
<dbReference type="GO" id="GO:0000978">
    <property type="term" value="F:RNA polymerase II cis-regulatory region sequence-specific DNA binding"/>
    <property type="evidence" value="ECO:0007669"/>
    <property type="project" value="InterPro"/>
</dbReference>
<dbReference type="SUPFAM" id="SSF144074">
    <property type="entry name" value="E2F-DP heterodimerization region"/>
    <property type="match status" value="1"/>
</dbReference>
<feature type="compositionally biased region" description="Basic residues" evidence="7">
    <location>
        <begin position="226"/>
        <end position="239"/>
    </location>
</feature>
<sequence>MSEERYLEDPAYINLVDGEQEIENRPSSSLPDDDAPQAGTRADKSLALLTKRFVKLLQESPDGMLDLNEAAERLNVSQKRRLYDITNVFEGVGLIEKRTKNVVEWKGGDLEKNANAKLTPAQEKELAQLKRDCARLDEEEAELDKQIRWLRQGLKNVVEDRSPDSKMKVPISVLEALYPKRNFFRIRAAPCTEIQVLQSRPGSNPRHTLRMRSELGAPEIELLIRPSKKERQPRRSRHRRYEEPWEEAEKPYLDIEPPPGESDYPLQLHQKESILQIFDEMI</sequence>
<dbReference type="AlphaFoldDB" id="A0AA36CVA9"/>
<gene>
    <name evidence="9" type="ORF">MSPICULIGERA_LOCUS13177</name>
</gene>
<dbReference type="PANTHER" id="PTHR12081:SF18">
    <property type="entry name" value="TRANSCRIPTION FACTOR E2F2-RELATED"/>
    <property type="match status" value="1"/>
</dbReference>
<evidence type="ECO:0000256" key="2">
    <source>
        <dbReference type="ARBA" id="ARBA00023015"/>
    </source>
</evidence>
<dbReference type="EMBL" id="CATQJA010002634">
    <property type="protein sequence ID" value="CAJ0574851.1"/>
    <property type="molecule type" value="Genomic_DNA"/>
</dbReference>
<evidence type="ECO:0000256" key="4">
    <source>
        <dbReference type="ARBA" id="ARBA00023163"/>
    </source>
</evidence>
<comment type="caution">
    <text evidence="9">The sequence shown here is derived from an EMBL/GenBank/DDBJ whole genome shotgun (WGS) entry which is preliminary data.</text>
</comment>
<comment type="subcellular location">
    <subcellularLocation>
        <location evidence="5">Nucleus</location>
    </subcellularLocation>
</comment>
<evidence type="ECO:0000256" key="7">
    <source>
        <dbReference type="SAM" id="MobiDB-lite"/>
    </source>
</evidence>
<evidence type="ECO:0000256" key="6">
    <source>
        <dbReference type="SAM" id="Coils"/>
    </source>
</evidence>
<feature type="non-terminal residue" evidence="9">
    <location>
        <position position="1"/>
    </location>
</feature>
<feature type="domain" description="E2F/DP family winged-helix DNA-binding" evidence="8">
    <location>
        <begin position="41"/>
        <end position="107"/>
    </location>
</feature>
<dbReference type="InterPro" id="IPR036388">
    <property type="entry name" value="WH-like_DNA-bd_sf"/>
</dbReference>
<dbReference type="GO" id="GO:0090575">
    <property type="term" value="C:RNA polymerase II transcription regulator complex"/>
    <property type="evidence" value="ECO:0007669"/>
    <property type="project" value="TreeGrafter"/>
</dbReference>
<dbReference type="InterPro" id="IPR036390">
    <property type="entry name" value="WH_DNA-bd_sf"/>
</dbReference>
<dbReference type="Pfam" id="PF02319">
    <property type="entry name" value="WHD_E2F_TDP"/>
    <property type="match status" value="1"/>
</dbReference>
<feature type="region of interest" description="Disordered" evidence="7">
    <location>
        <begin position="225"/>
        <end position="265"/>
    </location>
</feature>
<dbReference type="Gene3D" id="1.10.10.10">
    <property type="entry name" value="Winged helix-like DNA-binding domain superfamily/Winged helix DNA-binding domain"/>
    <property type="match status" value="1"/>
</dbReference>
<proteinExistence type="inferred from homology"/>
<feature type="coiled-coil region" evidence="6">
    <location>
        <begin position="119"/>
        <end position="146"/>
    </location>
</feature>
<evidence type="ECO:0000259" key="8">
    <source>
        <dbReference type="SMART" id="SM01372"/>
    </source>
</evidence>
<dbReference type="InterPro" id="IPR003316">
    <property type="entry name" value="E2F_WHTH_DNA-bd_dom"/>
</dbReference>
<keyword evidence="6" id="KW-0175">Coiled coil</keyword>
<name>A0AA36CVA9_9BILA</name>
<keyword evidence="2 5" id="KW-0805">Transcription regulation</keyword>
<reference evidence="9" key="1">
    <citation type="submission" date="2023-06" db="EMBL/GenBank/DDBJ databases">
        <authorList>
            <person name="Delattre M."/>
        </authorList>
    </citation>
    <scope>NUCLEOTIDE SEQUENCE</scope>
    <source>
        <strain evidence="9">AF72</strain>
    </source>
</reference>
<keyword evidence="10" id="KW-1185">Reference proteome</keyword>
<dbReference type="FunFam" id="1.10.10.10:FF:000008">
    <property type="entry name" value="E2F transcription factor 1"/>
    <property type="match status" value="1"/>
</dbReference>
<evidence type="ECO:0000256" key="1">
    <source>
        <dbReference type="ARBA" id="ARBA00010940"/>
    </source>
</evidence>
<keyword evidence="4 5" id="KW-0804">Transcription</keyword>
<dbReference type="InterPro" id="IPR015633">
    <property type="entry name" value="E2F"/>
</dbReference>
<dbReference type="InterPro" id="IPR037241">
    <property type="entry name" value="E2F-DP_heterodim"/>
</dbReference>